<keyword evidence="2" id="KW-1185">Reference proteome</keyword>
<accession>A0A7J8NIU3</accession>
<evidence type="ECO:0000313" key="2">
    <source>
        <dbReference type="Proteomes" id="UP000593572"/>
    </source>
</evidence>
<name>A0A7J8NIU3_9ROSI</name>
<organism evidence="1 2">
    <name type="scientific">Gossypium lobatum</name>
    <dbReference type="NCBI Taxonomy" id="34289"/>
    <lineage>
        <taxon>Eukaryota</taxon>
        <taxon>Viridiplantae</taxon>
        <taxon>Streptophyta</taxon>
        <taxon>Embryophyta</taxon>
        <taxon>Tracheophyta</taxon>
        <taxon>Spermatophyta</taxon>
        <taxon>Magnoliopsida</taxon>
        <taxon>eudicotyledons</taxon>
        <taxon>Gunneridae</taxon>
        <taxon>Pentapetalae</taxon>
        <taxon>rosids</taxon>
        <taxon>malvids</taxon>
        <taxon>Malvales</taxon>
        <taxon>Malvaceae</taxon>
        <taxon>Malvoideae</taxon>
        <taxon>Gossypium</taxon>
    </lineage>
</organism>
<feature type="non-terminal residue" evidence="1">
    <location>
        <position position="35"/>
    </location>
</feature>
<protein>
    <recommendedName>
        <fullName evidence="3">Protein kinase domain-containing protein</fullName>
    </recommendedName>
</protein>
<comment type="caution">
    <text evidence="1">The sequence shown here is derived from an EMBL/GenBank/DDBJ whole genome shotgun (WGS) entry which is preliminary data.</text>
</comment>
<sequence>MDIKFLGRGGQSMVYKGLLSNGRIVAVKKSKIENE</sequence>
<dbReference type="Gene3D" id="3.30.200.20">
    <property type="entry name" value="Phosphorylase Kinase, domain 1"/>
    <property type="match status" value="1"/>
</dbReference>
<dbReference type="EMBL" id="JABEZX010351214">
    <property type="protein sequence ID" value="MBA0576770.1"/>
    <property type="molecule type" value="Genomic_DNA"/>
</dbReference>
<dbReference type="InterPro" id="IPR011009">
    <property type="entry name" value="Kinase-like_dom_sf"/>
</dbReference>
<proteinExistence type="predicted"/>
<evidence type="ECO:0000313" key="1">
    <source>
        <dbReference type="EMBL" id="MBA0576770.1"/>
    </source>
</evidence>
<dbReference type="SUPFAM" id="SSF56112">
    <property type="entry name" value="Protein kinase-like (PK-like)"/>
    <property type="match status" value="1"/>
</dbReference>
<evidence type="ECO:0008006" key="3">
    <source>
        <dbReference type="Google" id="ProtNLM"/>
    </source>
</evidence>
<reference evidence="1 2" key="1">
    <citation type="journal article" date="2019" name="Genome Biol. Evol.">
        <title>Insights into the evolution of the New World diploid cottons (Gossypium, subgenus Houzingenia) based on genome sequencing.</title>
        <authorList>
            <person name="Grover C.E."/>
            <person name="Arick M.A. 2nd"/>
            <person name="Thrash A."/>
            <person name="Conover J.L."/>
            <person name="Sanders W.S."/>
            <person name="Peterson D.G."/>
            <person name="Frelichowski J.E."/>
            <person name="Scheffler J.A."/>
            <person name="Scheffler B.E."/>
            <person name="Wendel J.F."/>
        </authorList>
    </citation>
    <scope>NUCLEOTIDE SEQUENCE [LARGE SCALE GENOMIC DNA]</scope>
    <source>
        <strain evidence="1">157</strain>
        <tissue evidence="1">Leaf</tissue>
    </source>
</reference>
<dbReference type="Proteomes" id="UP000593572">
    <property type="component" value="Unassembled WGS sequence"/>
</dbReference>
<gene>
    <name evidence="1" type="ORF">Golob_027679</name>
</gene>
<dbReference type="AlphaFoldDB" id="A0A7J8NIU3"/>